<keyword evidence="3 7" id="KW-0963">Cytoplasm</keyword>
<evidence type="ECO:0000313" key="9">
    <source>
        <dbReference type="Proteomes" id="UP000001520"/>
    </source>
</evidence>
<keyword evidence="5 7" id="KW-0808">Transferase</keyword>
<organism evidence="8 9">
    <name type="scientific">Deferribacter desulfuricans (strain DSM 14783 / JCM 11476 / NBRC 101012 / SSM1)</name>
    <dbReference type="NCBI Taxonomy" id="639282"/>
    <lineage>
        <taxon>Bacteria</taxon>
        <taxon>Pseudomonadati</taxon>
        <taxon>Deferribacterota</taxon>
        <taxon>Deferribacteres</taxon>
        <taxon>Deferribacterales</taxon>
        <taxon>Deferribacteraceae</taxon>
        <taxon>Deferribacter</taxon>
    </lineage>
</organism>
<dbReference type="PANTHER" id="PTHR11579">
    <property type="entry name" value="PROTEIN-L-ISOASPARTATE O-METHYLTRANSFERASE"/>
    <property type="match status" value="1"/>
</dbReference>
<keyword evidence="6 7" id="KW-0949">S-adenosyl-L-methionine</keyword>
<dbReference type="NCBIfam" id="NF001453">
    <property type="entry name" value="PRK00312.1"/>
    <property type="match status" value="1"/>
</dbReference>
<dbReference type="HOGENOM" id="CLU_055432_2_0_0"/>
<proteinExistence type="inferred from homology"/>
<dbReference type="CDD" id="cd02440">
    <property type="entry name" value="AdoMet_MTases"/>
    <property type="match status" value="1"/>
</dbReference>
<comment type="function">
    <text evidence="7">Catalyzes the methyl esterification of L-isoaspartyl residues in peptides and proteins that result from spontaneous decomposition of normal L-aspartyl and L-asparaginyl residues. It plays a role in the repair and/or degradation of damaged proteins.</text>
</comment>
<dbReference type="FunFam" id="3.40.50.150:FF:000010">
    <property type="entry name" value="Protein-L-isoaspartate O-methyltransferase"/>
    <property type="match status" value="1"/>
</dbReference>
<feature type="active site" evidence="7">
    <location>
        <position position="61"/>
    </location>
</feature>
<evidence type="ECO:0000256" key="5">
    <source>
        <dbReference type="ARBA" id="ARBA00022679"/>
    </source>
</evidence>
<name>D3P9G1_DEFDS</name>
<dbReference type="HAMAP" id="MF_00090">
    <property type="entry name" value="PIMT"/>
    <property type="match status" value="1"/>
</dbReference>
<dbReference type="GO" id="GO:0030091">
    <property type="term" value="P:protein repair"/>
    <property type="evidence" value="ECO:0007669"/>
    <property type="project" value="UniProtKB-UniRule"/>
</dbReference>
<dbReference type="AlphaFoldDB" id="D3P9G1"/>
<sequence>MSFEFKRMLMVKEQLQGRDVKDKRVLDAFLNVPRELFVLEEYKDRAYDDSPLPIGYGQTISQPYMVAKMTELLDLNEDDILLEIGTGSGYQAAIASRLCKHVYTVEIIPELVDFAKSNLKKAGIKNVTVILGDGSVGLKDYAPYDKIIITAATESVPEELFEQLKVGGYLVVPEGDRFTQWLKRYIKLEEGKIVSEDYSACVFVPLRGKKGFK</sequence>
<dbReference type="KEGG" id="ddf:DEFDS_1899"/>
<dbReference type="GO" id="GO:0004719">
    <property type="term" value="F:protein-L-isoaspartate (D-aspartate) O-methyltransferase activity"/>
    <property type="evidence" value="ECO:0007669"/>
    <property type="project" value="UniProtKB-UniRule"/>
</dbReference>
<evidence type="ECO:0000256" key="1">
    <source>
        <dbReference type="ARBA" id="ARBA00004496"/>
    </source>
</evidence>
<evidence type="ECO:0000256" key="2">
    <source>
        <dbReference type="ARBA" id="ARBA00005369"/>
    </source>
</evidence>
<dbReference type="RefSeq" id="WP_013008596.1">
    <property type="nucleotide sequence ID" value="NC_013939.1"/>
</dbReference>
<dbReference type="SUPFAM" id="SSF53335">
    <property type="entry name" value="S-adenosyl-L-methionine-dependent methyltransferases"/>
    <property type="match status" value="1"/>
</dbReference>
<dbReference type="Proteomes" id="UP000001520">
    <property type="component" value="Chromosome"/>
</dbReference>
<dbReference type="NCBIfam" id="TIGR00080">
    <property type="entry name" value="pimt"/>
    <property type="match status" value="1"/>
</dbReference>
<gene>
    <name evidence="7" type="primary">pcm</name>
    <name evidence="8" type="ordered locus">DEFDS_1899</name>
</gene>
<dbReference type="Pfam" id="PF01135">
    <property type="entry name" value="PCMT"/>
    <property type="match status" value="1"/>
</dbReference>
<dbReference type="PROSITE" id="PS01279">
    <property type="entry name" value="PCMT"/>
    <property type="match status" value="1"/>
</dbReference>
<evidence type="ECO:0000256" key="7">
    <source>
        <dbReference type="HAMAP-Rule" id="MF_00090"/>
    </source>
</evidence>
<dbReference type="eggNOG" id="COG2518">
    <property type="taxonomic scope" value="Bacteria"/>
</dbReference>
<evidence type="ECO:0000313" key="8">
    <source>
        <dbReference type="EMBL" id="BAI81351.1"/>
    </source>
</evidence>
<reference evidence="8 9" key="1">
    <citation type="journal article" date="2010" name="DNA Res.">
        <title>Bacterial lifestyle in a deep-sea hydrothermal vent chimney revealed by the genome sequence of the thermophilic bacterium Deferribacter desulfuricans SSM1.</title>
        <authorList>
            <person name="Takaki Y."/>
            <person name="Shimamura S."/>
            <person name="Nakagawa S."/>
            <person name="Fukuhara Y."/>
            <person name="Horikawa H."/>
            <person name="Ankai A."/>
            <person name="Harada T."/>
            <person name="Hosoyama A."/>
            <person name="Oguchi A."/>
            <person name="Fukui S."/>
            <person name="Fujita N."/>
            <person name="Takami H."/>
            <person name="Takai K."/>
        </authorList>
    </citation>
    <scope>NUCLEOTIDE SEQUENCE [LARGE SCALE GENOMIC DNA]</scope>
    <source>
        <strain evidence="9">DSM 14783 / JCM 11476 / NBRC 101012 / SSM1</strain>
    </source>
</reference>
<dbReference type="EMBL" id="AP011529">
    <property type="protein sequence ID" value="BAI81351.1"/>
    <property type="molecule type" value="Genomic_DNA"/>
</dbReference>
<accession>D3P9G1</accession>
<dbReference type="PANTHER" id="PTHR11579:SF0">
    <property type="entry name" value="PROTEIN-L-ISOASPARTATE(D-ASPARTATE) O-METHYLTRANSFERASE"/>
    <property type="match status" value="1"/>
</dbReference>
<comment type="similarity">
    <text evidence="2 7">Belongs to the methyltransferase superfamily. L-isoaspartyl/D-aspartyl protein methyltransferase family.</text>
</comment>
<dbReference type="OrthoDB" id="9810066at2"/>
<dbReference type="EC" id="2.1.1.77" evidence="7"/>
<protein>
    <recommendedName>
        <fullName evidence="7">Protein-L-isoaspartate O-methyltransferase</fullName>
        <ecNumber evidence="7">2.1.1.77</ecNumber>
    </recommendedName>
    <alternativeName>
        <fullName evidence="7">L-isoaspartyl protein carboxyl methyltransferase</fullName>
    </alternativeName>
    <alternativeName>
        <fullName evidence="7">Protein L-isoaspartyl methyltransferase</fullName>
    </alternativeName>
    <alternativeName>
        <fullName evidence="7">Protein-beta-aspartate methyltransferase</fullName>
        <shortName evidence="7">PIMT</shortName>
    </alternativeName>
</protein>
<evidence type="ECO:0000256" key="4">
    <source>
        <dbReference type="ARBA" id="ARBA00022603"/>
    </source>
</evidence>
<comment type="subcellular location">
    <subcellularLocation>
        <location evidence="1 7">Cytoplasm</location>
    </subcellularLocation>
</comment>
<keyword evidence="4 7" id="KW-0489">Methyltransferase</keyword>
<dbReference type="STRING" id="639282.DEFDS_1899"/>
<evidence type="ECO:0000256" key="3">
    <source>
        <dbReference type="ARBA" id="ARBA00022490"/>
    </source>
</evidence>
<dbReference type="GO" id="GO:0032259">
    <property type="term" value="P:methylation"/>
    <property type="evidence" value="ECO:0007669"/>
    <property type="project" value="UniProtKB-KW"/>
</dbReference>
<dbReference type="InterPro" id="IPR029063">
    <property type="entry name" value="SAM-dependent_MTases_sf"/>
</dbReference>
<evidence type="ECO:0000256" key="6">
    <source>
        <dbReference type="ARBA" id="ARBA00022691"/>
    </source>
</evidence>
<keyword evidence="9" id="KW-1185">Reference proteome</keyword>
<dbReference type="InterPro" id="IPR000682">
    <property type="entry name" value="PCMT"/>
</dbReference>
<dbReference type="GO" id="GO:0005737">
    <property type="term" value="C:cytoplasm"/>
    <property type="evidence" value="ECO:0007669"/>
    <property type="project" value="UniProtKB-SubCell"/>
</dbReference>
<dbReference type="Gene3D" id="3.40.50.150">
    <property type="entry name" value="Vaccinia Virus protein VP39"/>
    <property type="match status" value="1"/>
</dbReference>
<comment type="catalytic activity">
    <reaction evidence="7">
        <text>[protein]-L-isoaspartate + S-adenosyl-L-methionine = [protein]-L-isoaspartate alpha-methyl ester + S-adenosyl-L-homocysteine</text>
        <dbReference type="Rhea" id="RHEA:12705"/>
        <dbReference type="Rhea" id="RHEA-COMP:12143"/>
        <dbReference type="Rhea" id="RHEA-COMP:12144"/>
        <dbReference type="ChEBI" id="CHEBI:57856"/>
        <dbReference type="ChEBI" id="CHEBI:59789"/>
        <dbReference type="ChEBI" id="CHEBI:90596"/>
        <dbReference type="ChEBI" id="CHEBI:90598"/>
        <dbReference type="EC" id="2.1.1.77"/>
    </reaction>
</comment>